<protein>
    <submittedName>
        <fullName evidence="3">Membrane protein</fullName>
    </submittedName>
</protein>
<dbReference type="HOGENOM" id="CLU_152435_0_0_11"/>
<dbReference type="eggNOG" id="ENOG5033CNM">
    <property type="taxonomic scope" value="Bacteria"/>
</dbReference>
<keyword evidence="2" id="KW-1133">Transmembrane helix</keyword>
<sequence length="148" mass="16422">MPADKSRRESPGAARIPEAQNAERAQRTQRRQQSAQARIGRVHKSLLANPHDRAVPPSPLDISLQRVIVYAFVGMLLVVFGFILMNRWRRGVFILGFAMTYLAVVRWLVDSDILGVLAVRSRKFDSAFNASLGVAMMLIAFGVESLGS</sequence>
<dbReference type="EMBL" id="CP002857">
    <property type="protein sequence ID" value="AEI10140.1"/>
    <property type="molecule type" value="Genomic_DNA"/>
</dbReference>
<organism evidence="3 4">
    <name type="scientific">Corynebacterium resistens (strain DSM 45100 / JCM 12819 / GTC 2026 / SICGH 158)</name>
    <dbReference type="NCBI Taxonomy" id="662755"/>
    <lineage>
        <taxon>Bacteria</taxon>
        <taxon>Bacillati</taxon>
        <taxon>Actinomycetota</taxon>
        <taxon>Actinomycetes</taxon>
        <taxon>Mycobacteriales</taxon>
        <taxon>Corynebacteriaceae</taxon>
        <taxon>Corynebacterium</taxon>
    </lineage>
</organism>
<evidence type="ECO:0000313" key="4">
    <source>
        <dbReference type="Proteomes" id="UP000000492"/>
    </source>
</evidence>
<feature type="transmembrane region" description="Helical" evidence="2">
    <location>
        <begin position="92"/>
        <end position="109"/>
    </location>
</feature>
<dbReference type="Proteomes" id="UP000000492">
    <property type="component" value="Chromosome"/>
</dbReference>
<dbReference type="Pfam" id="PF11222">
    <property type="entry name" value="DUF3017"/>
    <property type="match status" value="1"/>
</dbReference>
<reference evidence="3 4" key="1">
    <citation type="journal article" date="2012" name="BMC Genomics">
        <title>Complete genome sequence, lifestyle, and multi-drug resistance of the human pathogen Corynebacterium resistens DSM 45100 isolated from blood samples of a leukemia patient.</title>
        <authorList>
            <person name="Schroder J."/>
            <person name="Maus I."/>
            <person name="Meyer K."/>
            <person name="Wordemann S."/>
            <person name="Blom J."/>
            <person name="Jaenicke S."/>
            <person name="Schneider J."/>
            <person name="Trost E."/>
            <person name="Tauch A."/>
        </authorList>
    </citation>
    <scope>NUCLEOTIDE SEQUENCE [LARGE SCALE GENOMIC DNA]</scope>
    <source>
        <strain evidence="4">DSM 45100 / JCM 12819 / CCUG 50093 / GTC 2026 / SICGH 158</strain>
    </source>
</reference>
<dbReference type="STRING" id="662755.CRES_1788"/>
<feature type="transmembrane region" description="Helical" evidence="2">
    <location>
        <begin position="129"/>
        <end position="147"/>
    </location>
</feature>
<dbReference type="OrthoDB" id="4411540at2"/>
<dbReference type="InterPro" id="IPR021385">
    <property type="entry name" value="DUF3017"/>
</dbReference>
<keyword evidence="4" id="KW-1185">Reference proteome</keyword>
<proteinExistence type="predicted"/>
<dbReference type="RefSeq" id="WP_013889127.1">
    <property type="nucleotide sequence ID" value="NC_015673.1"/>
</dbReference>
<feature type="region of interest" description="Disordered" evidence="1">
    <location>
        <begin position="1"/>
        <end position="34"/>
    </location>
</feature>
<evidence type="ECO:0000313" key="3">
    <source>
        <dbReference type="EMBL" id="AEI10140.1"/>
    </source>
</evidence>
<dbReference type="AlphaFoldDB" id="F8E1I8"/>
<feature type="compositionally biased region" description="Basic and acidic residues" evidence="1">
    <location>
        <begin position="1"/>
        <end position="10"/>
    </location>
</feature>
<name>F8E1I8_CORRG</name>
<keyword evidence="2" id="KW-0812">Transmembrane</keyword>
<evidence type="ECO:0000256" key="2">
    <source>
        <dbReference type="SAM" id="Phobius"/>
    </source>
</evidence>
<feature type="transmembrane region" description="Helical" evidence="2">
    <location>
        <begin position="67"/>
        <end position="85"/>
    </location>
</feature>
<dbReference type="KEGG" id="crd:CRES_1788"/>
<accession>F8E1I8</accession>
<keyword evidence="2" id="KW-0472">Membrane</keyword>
<evidence type="ECO:0000256" key="1">
    <source>
        <dbReference type="SAM" id="MobiDB-lite"/>
    </source>
</evidence>
<gene>
    <name evidence="3" type="ordered locus">CRES_1788</name>
</gene>